<dbReference type="AlphaFoldDB" id="A0A9Q0NES1"/>
<evidence type="ECO:0000313" key="1">
    <source>
        <dbReference type="EMBL" id="KAJ6648974.1"/>
    </source>
</evidence>
<protein>
    <submittedName>
        <fullName evidence="1">Uncharacterized protein</fullName>
    </submittedName>
</protein>
<name>A0A9Q0NES1_9DIPT</name>
<gene>
    <name evidence="1" type="ORF">Bhyg_04206</name>
</gene>
<organism evidence="1 2">
    <name type="scientific">Pseudolycoriella hygida</name>
    <dbReference type="NCBI Taxonomy" id="35572"/>
    <lineage>
        <taxon>Eukaryota</taxon>
        <taxon>Metazoa</taxon>
        <taxon>Ecdysozoa</taxon>
        <taxon>Arthropoda</taxon>
        <taxon>Hexapoda</taxon>
        <taxon>Insecta</taxon>
        <taxon>Pterygota</taxon>
        <taxon>Neoptera</taxon>
        <taxon>Endopterygota</taxon>
        <taxon>Diptera</taxon>
        <taxon>Nematocera</taxon>
        <taxon>Sciaroidea</taxon>
        <taxon>Sciaridae</taxon>
        <taxon>Pseudolycoriella</taxon>
    </lineage>
</organism>
<sequence length="68" mass="8025">MALMRKDESFSQDSCGTITFRIIFICHTLELPRFYRYQLIIIHIAFDTLSEKRVYLNMTACIIPVHAE</sequence>
<comment type="caution">
    <text evidence="1">The sequence shown here is derived from an EMBL/GenBank/DDBJ whole genome shotgun (WGS) entry which is preliminary data.</text>
</comment>
<evidence type="ECO:0000313" key="2">
    <source>
        <dbReference type="Proteomes" id="UP001151699"/>
    </source>
</evidence>
<keyword evidence="2" id="KW-1185">Reference proteome</keyword>
<proteinExistence type="predicted"/>
<reference evidence="1" key="1">
    <citation type="submission" date="2022-07" db="EMBL/GenBank/DDBJ databases">
        <authorList>
            <person name="Trinca V."/>
            <person name="Uliana J.V.C."/>
            <person name="Torres T.T."/>
            <person name="Ward R.J."/>
            <person name="Monesi N."/>
        </authorList>
    </citation>
    <scope>NUCLEOTIDE SEQUENCE</scope>
    <source>
        <strain evidence="1">HSMRA1968</strain>
        <tissue evidence="1">Whole embryos</tissue>
    </source>
</reference>
<accession>A0A9Q0NES1</accession>
<dbReference type="EMBL" id="WJQU01000001">
    <property type="protein sequence ID" value="KAJ6648974.1"/>
    <property type="molecule type" value="Genomic_DNA"/>
</dbReference>
<dbReference type="Proteomes" id="UP001151699">
    <property type="component" value="Chromosome A"/>
</dbReference>